<evidence type="ECO:0000313" key="4">
    <source>
        <dbReference type="Proteomes" id="UP000679992"/>
    </source>
</evidence>
<keyword evidence="2" id="KW-0472">Membrane</keyword>
<dbReference type="Proteomes" id="UP000679992">
    <property type="component" value="Unassembled WGS sequence"/>
</dbReference>
<evidence type="ECO:0000256" key="2">
    <source>
        <dbReference type="SAM" id="Phobius"/>
    </source>
</evidence>
<sequence length="312" mass="36624">MSKKVIETIISSLLLAIVMFLFNLLSSNFIVEKGTIRISEPIEIDKNQFQISVSILNFSNKNINNLEIKLPIDVPANNIIVTQPVTINKVVTNYGNTFGAIFRITKVAEHQNISMVIMSSQKIETNQVVIDKNGNNIEVEYFNKVSSPYKRNIDNLIINAIIYAALFAVTNYLTDRRRQKLQNEYTERLEISKRDIQEDTDRIKKRLEEQEKERLKIFQDYERLVAEVEKLKDTHIKWKIIYQSKLKDFSKELNFWRDTIRKIIYKSSDTKIEADELFITVTKSLQTYQTRVNAEDNYDTLKVMSKMFEERT</sequence>
<keyword evidence="4" id="KW-1185">Reference proteome</keyword>
<reference evidence="3 4" key="1">
    <citation type="submission" date="2021-03" db="EMBL/GenBank/DDBJ databases">
        <title>Antimicrobial resistance genes in bacteria isolated from Japanese honey, and their potential for conferring macrolide and lincosamide resistance in the American foulbrood pathogen Paenibacillus larvae.</title>
        <authorList>
            <person name="Okamoto M."/>
            <person name="Kumagai M."/>
            <person name="Kanamori H."/>
            <person name="Takamatsu D."/>
        </authorList>
    </citation>
    <scope>NUCLEOTIDE SEQUENCE [LARGE SCALE GENOMIC DNA]</scope>
    <source>
        <strain evidence="3 4">J42TS3</strain>
    </source>
</reference>
<feature type="transmembrane region" description="Helical" evidence="2">
    <location>
        <begin position="156"/>
        <end position="174"/>
    </location>
</feature>
<organism evidence="3 4">
    <name type="scientific">Paenibacillus vini</name>
    <dbReference type="NCBI Taxonomy" id="1476024"/>
    <lineage>
        <taxon>Bacteria</taxon>
        <taxon>Bacillati</taxon>
        <taxon>Bacillota</taxon>
        <taxon>Bacilli</taxon>
        <taxon>Bacillales</taxon>
        <taxon>Paenibacillaceae</taxon>
        <taxon>Paenibacillus</taxon>
    </lineage>
</organism>
<comment type="caution">
    <text evidence="3">The sequence shown here is derived from an EMBL/GenBank/DDBJ whole genome shotgun (WGS) entry which is preliminary data.</text>
</comment>
<protein>
    <submittedName>
        <fullName evidence="3">Uncharacterized protein</fullName>
    </submittedName>
</protein>
<dbReference type="EMBL" id="BOSL01000013">
    <property type="protein sequence ID" value="GIP54812.1"/>
    <property type="molecule type" value="Genomic_DNA"/>
</dbReference>
<keyword evidence="2" id="KW-1133">Transmembrane helix</keyword>
<evidence type="ECO:0000313" key="3">
    <source>
        <dbReference type="EMBL" id="GIP54812.1"/>
    </source>
</evidence>
<feature type="transmembrane region" description="Helical" evidence="2">
    <location>
        <begin position="12"/>
        <end position="31"/>
    </location>
</feature>
<dbReference type="RefSeq" id="WP_213655988.1">
    <property type="nucleotide sequence ID" value="NZ_BOSL01000013.1"/>
</dbReference>
<name>A0ABQ4MFN8_9BACL</name>
<accession>A0ABQ4MFN8</accession>
<proteinExistence type="predicted"/>
<keyword evidence="2" id="KW-0812">Transmembrane</keyword>
<keyword evidence="1" id="KW-0175">Coiled coil</keyword>
<gene>
    <name evidence="3" type="primary">yddM</name>
    <name evidence="3" type="ORF">J42TS3_38470</name>
</gene>
<feature type="coiled-coil region" evidence="1">
    <location>
        <begin position="193"/>
        <end position="227"/>
    </location>
</feature>
<evidence type="ECO:0000256" key="1">
    <source>
        <dbReference type="SAM" id="Coils"/>
    </source>
</evidence>